<keyword evidence="4" id="KW-0274">FAD</keyword>
<dbReference type="Pfam" id="PF07992">
    <property type="entry name" value="Pyr_redox_2"/>
    <property type="match status" value="1"/>
</dbReference>
<dbReference type="PRINTS" id="PR00368">
    <property type="entry name" value="FADPNR"/>
</dbReference>
<dbReference type="InterPro" id="IPR051169">
    <property type="entry name" value="NADH-Q_oxidoreductase"/>
</dbReference>
<proteinExistence type="inferred from homology"/>
<dbReference type="Proteomes" id="UP000642180">
    <property type="component" value="Unassembled WGS sequence"/>
</dbReference>
<name>A0A8J3F2A4_9BURK</name>
<gene>
    <name evidence="7" type="ORF">GCM10008066_12670</name>
</gene>
<keyword evidence="5" id="KW-0560">Oxidoreductase</keyword>
<evidence type="ECO:0000256" key="5">
    <source>
        <dbReference type="ARBA" id="ARBA00023002"/>
    </source>
</evidence>
<keyword evidence="3" id="KW-0285">Flavoprotein</keyword>
<evidence type="ECO:0000313" key="8">
    <source>
        <dbReference type="Proteomes" id="UP000642180"/>
    </source>
</evidence>
<dbReference type="PANTHER" id="PTHR42913">
    <property type="entry name" value="APOPTOSIS-INDUCING FACTOR 1"/>
    <property type="match status" value="1"/>
</dbReference>
<dbReference type="Gene3D" id="3.50.50.100">
    <property type="match status" value="1"/>
</dbReference>
<keyword evidence="8" id="KW-1185">Reference proteome</keyword>
<dbReference type="InterPro" id="IPR036188">
    <property type="entry name" value="FAD/NAD-bd_sf"/>
</dbReference>
<comment type="caution">
    <text evidence="7">The sequence shown here is derived from an EMBL/GenBank/DDBJ whole genome shotgun (WGS) entry which is preliminary data.</text>
</comment>
<dbReference type="GO" id="GO:0003955">
    <property type="term" value="F:NAD(P)H dehydrogenase (quinone) activity"/>
    <property type="evidence" value="ECO:0007669"/>
    <property type="project" value="TreeGrafter"/>
</dbReference>
<sequence>MAREKIVIVGGGIAGLEIASALGRKYKRGGQAAPTITVLDRDSAHVWKPMLHTIAAGTRDIAQQQTTFLAQARDCGFSYEPGELNGLNRTQKQISLAALKAADGRLLIPERVVAYDRLILAVGSQANDFGTPGVKEHCYMIDSRVQADAFNREVRLRMFQCMGLDQQLSIAIVGGGATGVELAAELIQLTEVAESYGAHGLASRIHITLIQSGPRLLDAFPESISEAVRDKLQKLGVTVLTNTRVQSADADGLTIQDGSHIAASMLVWAAGVKAAEVMSQLDGLECTRNNQLVINPYLQTTLDPAIYAVGDCASLILPNSARPLPPTAQVAHQQATYLIKHLPDVLEGKAVPPFSYRNLGALVSLGEYDAYASLGQFGLFKDGFIRGKLAQASHAMLYRSHQSNLHGFWRGSLLWLVDQINKQVRPSIRLD</sequence>
<evidence type="ECO:0000256" key="3">
    <source>
        <dbReference type="ARBA" id="ARBA00022630"/>
    </source>
</evidence>
<evidence type="ECO:0000256" key="4">
    <source>
        <dbReference type="ARBA" id="ARBA00022827"/>
    </source>
</evidence>
<protein>
    <submittedName>
        <fullName evidence="7">NADH dehydrogenase</fullName>
    </submittedName>
</protein>
<organism evidence="7 8">
    <name type="scientific">Oxalicibacterium faecigallinarum</name>
    <dbReference type="NCBI Taxonomy" id="573741"/>
    <lineage>
        <taxon>Bacteria</taxon>
        <taxon>Pseudomonadati</taxon>
        <taxon>Pseudomonadota</taxon>
        <taxon>Betaproteobacteria</taxon>
        <taxon>Burkholderiales</taxon>
        <taxon>Oxalobacteraceae</taxon>
        <taxon>Oxalicibacterium</taxon>
    </lineage>
</organism>
<dbReference type="EMBL" id="BMDI01000001">
    <property type="protein sequence ID" value="GGI18172.1"/>
    <property type="molecule type" value="Genomic_DNA"/>
</dbReference>
<dbReference type="GO" id="GO:0019646">
    <property type="term" value="P:aerobic electron transport chain"/>
    <property type="evidence" value="ECO:0007669"/>
    <property type="project" value="TreeGrafter"/>
</dbReference>
<reference evidence="8" key="1">
    <citation type="journal article" date="2019" name="Int. J. Syst. Evol. Microbiol.">
        <title>The Global Catalogue of Microorganisms (GCM) 10K type strain sequencing project: providing services to taxonomists for standard genome sequencing and annotation.</title>
        <authorList>
            <consortium name="The Broad Institute Genomics Platform"/>
            <consortium name="The Broad Institute Genome Sequencing Center for Infectious Disease"/>
            <person name="Wu L."/>
            <person name="Ma J."/>
        </authorList>
    </citation>
    <scope>NUCLEOTIDE SEQUENCE [LARGE SCALE GENOMIC DNA]</scope>
    <source>
        <strain evidence="8">CCM 2767</strain>
    </source>
</reference>
<evidence type="ECO:0000259" key="6">
    <source>
        <dbReference type="Pfam" id="PF07992"/>
    </source>
</evidence>
<evidence type="ECO:0000313" key="7">
    <source>
        <dbReference type="EMBL" id="GGI18172.1"/>
    </source>
</evidence>
<comment type="cofactor">
    <cofactor evidence="1">
        <name>FAD</name>
        <dbReference type="ChEBI" id="CHEBI:57692"/>
    </cofactor>
</comment>
<evidence type="ECO:0000256" key="2">
    <source>
        <dbReference type="ARBA" id="ARBA00005272"/>
    </source>
</evidence>
<dbReference type="RefSeq" id="WP_229726262.1">
    <property type="nucleotide sequence ID" value="NZ_BMDI01000001.1"/>
</dbReference>
<evidence type="ECO:0000256" key="1">
    <source>
        <dbReference type="ARBA" id="ARBA00001974"/>
    </source>
</evidence>
<accession>A0A8J3F2A4</accession>
<dbReference type="AlphaFoldDB" id="A0A8J3F2A4"/>
<feature type="domain" description="FAD/NAD(P)-binding" evidence="6">
    <location>
        <begin position="5"/>
        <end position="335"/>
    </location>
</feature>
<dbReference type="PRINTS" id="PR00411">
    <property type="entry name" value="PNDRDTASEI"/>
</dbReference>
<dbReference type="InterPro" id="IPR023753">
    <property type="entry name" value="FAD/NAD-binding_dom"/>
</dbReference>
<dbReference type="SUPFAM" id="SSF51905">
    <property type="entry name" value="FAD/NAD(P)-binding domain"/>
    <property type="match status" value="1"/>
</dbReference>
<comment type="similarity">
    <text evidence="2">Belongs to the NADH dehydrogenase family.</text>
</comment>
<dbReference type="PANTHER" id="PTHR42913:SF3">
    <property type="entry name" value="64 KDA MITOCHONDRIAL NADH DEHYDROGENASE (EUROFUNG)"/>
    <property type="match status" value="1"/>
</dbReference>